<dbReference type="InterPro" id="IPR004358">
    <property type="entry name" value="Sig_transdc_His_kin-like_C"/>
</dbReference>
<comment type="catalytic activity">
    <reaction evidence="1">
        <text>ATP + protein L-histidine = ADP + protein N-phospho-L-histidine.</text>
        <dbReference type="EC" id="2.7.13.3"/>
    </reaction>
</comment>
<organism evidence="9 10">
    <name type="scientific">Persicobacter diffluens</name>
    <dbReference type="NCBI Taxonomy" id="981"/>
    <lineage>
        <taxon>Bacteria</taxon>
        <taxon>Pseudomonadati</taxon>
        <taxon>Bacteroidota</taxon>
        <taxon>Cytophagia</taxon>
        <taxon>Cytophagales</taxon>
        <taxon>Persicobacteraceae</taxon>
        <taxon>Persicobacter</taxon>
    </lineage>
</organism>
<keyword evidence="4" id="KW-0808">Transferase</keyword>
<dbReference type="InterPro" id="IPR001610">
    <property type="entry name" value="PAC"/>
</dbReference>
<keyword evidence="10" id="KW-1185">Reference proteome</keyword>
<dbReference type="InterPro" id="IPR003661">
    <property type="entry name" value="HisK_dim/P_dom"/>
</dbReference>
<evidence type="ECO:0000256" key="5">
    <source>
        <dbReference type="ARBA" id="ARBA00022777"/>
    </source>
</evidence>
<dbReference type="InterPro" id="IPR005467">
    <property type="entry name" value="His_kinase_dom"/>
</dbReference>
<dbReference type="PRINTS" id="PR00344">
    <property type="entry name" value="BCTRLSENSOR"/>
</dbReference>
<dbReference type="InterPro" id="IPR036097">
    <property type="entry name" value="HisK_dim/P_sf"/>
</dbReference>
<proteinExistence type="predicted"/>
<evidence type="ECO:0000259" key="8">
    <source>
        <dbReference type="PROSITE" id="PS50113"/>
    </source>
</evidence>
<reference evidence="9 10" key="1">
    <citation type="submission" date="2021-12" db="EMBL/GenBank/DDBJ databases">
        <title>Genome sequencing of bacteria with rrn-lacking chromosome and rrn-plasmid.</title>
        <authorList>
            <person name="Anda M."/>
            <person name="Iwasaki W."/>
        </authorList>
    </citation>
    <scope>NUCLEOTIDE SEQUENCE [LARGE SCALE GENOMIC DNA]</scope>
    <source>
        <strain evidence="9 10">NBRC 15940</strain>
    </source>
</reference>
<keyword evidence="3" id="KW-0597">Phosphoprotein</keyword>
<dbReference type="AlphaFoldDB" id="A0AAN4W137"/>
<dbReference type="EC" id="2.7.13.3" evidence="2"/>
<feature type="domain" description="PAC" evidence="8">
    <location>
        <begin position="101"/>
        <end position="154"/>
    </location>
</feature>
<protein>
    <recommendedName>
        <fullName evidence="2">histidine kinase</fullName>
        <ecNumber evidence="2">2.7.13.3</ecNumber>
    </recommendedName>
</protein>
<dbReference type="CDD" id="cd00130">
    <property type="entry name" value="PAS"/>
    <property type="match status" value="1"/>
</dbReference>
<dbReference type="InterPro" id="IPR013655">
    <property type="entry name" value="PAS_fold_3"/>
</dbReference>
<dbReference type="SMART" id="SM00091">
    <property type="entry name" value="PAS"/>
    <property type="match status" value="1"/>
</dbReference>
<evidence type="ECO:0000256" key="1">
    <source>
        <dbReference type="ARBA" id="ARBA00000085"/>
    </source>
</evidence>
<comment type="caution">
    <text evidence="9">The sequence shown here is derived from an EMBL/GenBank/DDBJ whole genome shotgun (WGS) entry which is preliminary data.</text>
</comment>
<dbReference type="Pfam" id="PF08447">
    <property type="entry name" value="PAS_3"/>
    <property type="match status" value="1"/>
</dbReference>
<dbReference type="PROSITE" id="PS50112">
    <property type="entry name" value="PAS"/>
    <property type="match status" value="1"/>
</dbReference>
<dbReference type="Pfam" id="PF00512">
    <property type="entry name" value="HisKA"/>
    <property type="match status" value="1"/>
</dbReference>
<dbReference type="InterPro" id="IPR003594">
    <property type="entry name" value="HATPase_dom"/>
</dbReference>
<evidence type="ECO:0000259" key="6">
    <source>
        <dbReference type="PROSITE" id="PS50109"/>
    </source>
</evidence>
<keyword evidence="5" id="KW-0418">Kinase</keyword>
<dbReference type="GO" id="GO:0000155">
    <property type="term" value="F:phosphorelay sensor kinase activity"/>
    <property type="evidence" value="ECO:0007669"/>
    <property type="project" value="InterPro"/>
</dbReference>
<dbReference type="Gene3D" id="3.30.450.20">
    <property type="entry name" value="PAS domain"/>
    <property type="match status" value="1"/>
</dbReference>
<feature type="domain" description="PAS" evidence="7">
    <location>
        <begin position="24"/>
        <end position="96"/>
    </location>
</feature>
<dbReference type="InterPro" id="IPR036890">
    <property type="entry name" value="HATPase_C_sf"/>
</dbReference>
<evidence type="ECO:0000313" key="10">
    <source>
        <dbReference type="Proteomes" id="UP001310022"/>
    </source>
</evidence>
<dbReference type="SMART" id="SM00388">
    <property type="entry name" value="HisKA"/>
    <property type="match status" value="1"/>
</dbReference>
<evidence type="ECO:0000256" key="4">
    <source>
        <dbReference type="ARBA" id="ARBA00022679"/>
    </source>
</evidence>
<dbReference type="PANTHER" id="PTHR43304:SF1">
    <property type="entry name" value="PAC DOMAIN-CONTAINING PROTEIN"/>
    <property type="match status" value="1"/>
</dbReference>
<dbReference type="SUPFAM" id="SSF55874">
    <property type="entry name" value="ATPase domain of HSP90 chaperone/DNA topoisomerase II/histidine kinase"/>
    <property type="match status" value="1"/>
</dbReference>
<sequence length="382" mass="44679">MRQPIQKIPLEQELHQLQNKLNDKEMVFNNILESTMAGYWDWHIAENHEYMSPTFKHMFGYEDHELPNHPETWQNIIHPEDLPKAIKSFEDHVRSKGVIPYDNEVRYFHKDGSIVWVLCRGKVIEWDENENPIRMVGSHVDITPIKKAEEIEKYVKELENKNKELEQFAYVASHDLQEPLRTVISYSELLSRTYSKQLDENGVRFLRYIESASTRMSDLVKGLLEYNRIGRNKEWDIINLNEVIQFVEQDLASSIESTKTKIHLKNLPIIKGYRTEVRLLFQNLISNAIKFRKPTISPQITIAGHKGKNFWEITVSDNGIGIPEEYQEKIFAIFRRLHNNSEIEGTGIGLAHCKKIMDLHGGKLWVSSKVEEGSTFHIQFPK</sequence>
<dbReference type="SUPFAM" id="SSF47384">
    <property type="entry name" value="Homodimeric domain of signal transducing histidine kinase"/>
    <property type="match status" value="1"/>
</dbReference>
<dbReference type="InterPro" id="IPR000014">
    <property type="entry name" value="PAS"/>
</dbReference>
<dbReference type="CDD" id="cd00082">
    <property type="entry name" value="HisKA"/>
    <property type="match status" value="1"/>
</dbReference>
<dbReference type="Gene3D" id="3.30.565.10">
    <property type="entry name" value="Histidine kinase-like ATPase, C-terminal domain"/>
    <property type="match status" value="1"/>
</dbReference>
<feature type="domain" description="Histidine kinase" evidence="6">
    <location>
        <begin position="171"/>
        <end position="382"/>
    </location>
</feature>
<dbReference type="Gene3D" id="1.10.287.130">
    <property type="match status" value="1"/>
</dbReference>
<accession>A0AAN4W137</accession>
<dbReference type="PROSITE" id="PS50113">
    <property type="entry name" value="PAC"/>
    <property type="match status" value="1"/>
</dbReference>
<evidence type="ECO:0000256" key="3">
    <source>
        <dbReference type="ARBA" id="ARBA00022553"/>
    </source>
</evidence>
<dbReference type="Pfam" id="PF02518">
    <property type="entry name" value="HATPase_c"/>
    <property type="match status" value="1"/>
</dbReference>
<dbReference type="EMBL" id="BQKE01000002">
    <property type="protein sequence ID" value="GJM63398.1"/>
    <property type="molecule type" value="Genomic_DNA"/>
</dbReference>
<dbReference type="PANTHER" id="PTHR43304">
    <property type="entry name" value="PHYTOCHROME-LIKE PROTEIN CPH1"/>
    <property type="match status" value="1"/>
</dbReference>
<dbReference type="SUPFAM" id="SSF55785">
    <property type="entry name" value="PYP-like sensor domain (PAS domain)"/>
    <property type="match status" value="1"/>
</dbReference>
<gene>
    <name evidence="9" type="ORF">PEDI_39500</name>
</gene>
<dbReference type="InterPro" id="IPR000700">
    <property type="entry name" value="PAS-assoc_C"/>
</dbReference>
<name>A0AAN4W137_9BACT</name>
<evidence type="ECO:0000313" key="9">
    <source>
        <dbReference type="EMBL" id="GJM63398.1"/>
    </source>
</evidence>
<dbReference type="SMART" id="SM00086">
    <property type="entry name" value="PAC"/>
    <property type="match status" value="1"/>
</dbReference>
<dbReference type="Proteomes" id="UP001310022">
    <property type="component" value="Unassembled WGS sequence"/>
</dbReference>
<dbReference type="SMART" id="SM00387">
    <property type="entry name" value="HATPase_c"/>
    <property type="match status" value="1"/>
</dbReference>
<dbReference type="InterPro" id="IPR035965">
    <property type="entry name" value="PAS-like_dom_sf"/>
</dbReference>
<evidence type="ECO:0000256" key="2">
    <source>
        <dbReference type="ARBA" id="ARBA00012438"/>
    </source>
</evidence>
<dbReference type="FunFam" id="3.30.565.10:FF:000006">
    <property type="entry name" value="Sensor histidine kinase WalK"/>
    <property type="match status" value="1"/>
</dbReference>
<dbReference type="NCBIfam" id="TIGR00229">
    <property type="entry name" value="sensory_box"/>
    <property type="match status" value="1"/>
</dbReference>
<dbReference type="PROSITE" id="PS50109">
    <property type="entry name" value="HIS_KIN"/>
    <property type="match status" value="1"/>
</dbReference>
<evidence type="ECO:0000259" key="7">
    <source>
        <dbReference type="PROSITE" id="PS50112"/>
    </source>
</evidence>
<dbReference type="RefSeq" id="WP_338238567.1">
    <property type="nucleotide sequence ID" value="NZ_BQKE01000002.1"/>
</dbReference>
<dbReference type="InterPro" id="IPR052162">
    <property type="entry name" value="Sensor_kinase/Photoreceptor"/>
</dbReference>